<organism evidence="1 2">
    <name type="scientific">Plenodomus tracheiphilus IPT5</name>
    <dbReference type="NCBI Taxonomy" id="1408161"/>
    <lineage>
        <taxon>Eukaryota</taxon>
        <taxon>Fungi</taxon>
        <taxon>Dikarya</taxon>
        <taxon>Ascomycota</taxon>
        <taxon>Pezizomycotina</taxon>
        <taxon>Dothideomycetes</taxon>
        <taxon>Pleosporomycetidae</taxon>
        <taxon>Pleosporales</taxon>
        <taxon>Pleosporineae</taxon>
        <taxon>Leptosphaeriaceae</taxon>
        <taxon>Plenodomus</taxon>
    </lineage>
</organism>
<dbReference type="EMBL" id="MU006302">
    <property type="protein sequence ID" value="KAF2851499.1"/>
    <property type="molecule type" value="Genomic_DNA"/>
</dbReference>
<dbReference type="Proteomes" id="UP000799423">
    <property type="component" value="Unassembled WGS sequence"/>
</dbReference>
<dbReference type="PANTHER" id="PTHR36986:SF1">
    <property type="entry name" value="UPF0643 PROTEIN PB2B2.08"/>
    <property type="match status" value="1"/>
</dbReference>
<accession>A0A6A7BAX4</accession>
<evidence type="ECO:0000313" key="2">
    <source>
        <dbReference type="Proteomes" id="UP000799423"/>
    </source>
</evidence>
<dbReference type="AlphaFoldDB" id="A0A6A7BAX4"/>
<name>A0A6A7BAX4_9PLEO</name>
<proteinExistence type="predicted"/>
<gene>
    <name evidence="1" type="ORF">T440DRAFT_394597</name>
</gene>
<reference evidence="1" key="1">
    <citation type="submission" date="2020-01" db="EMBL/GenBank/DDBJ databases">
        <authorList>
            <consortium name="DOE Joint Genome Institute"/>
            <person name="Haridas S."/>
            <person name="Albert R."/>
            <person name="Binder M."/>
            <person name="Bloem J."/>
            <person name="Labutti K."/>
            <person name="Salamov A."/>
            <person name="Andreopoulos B."/>
            <person name="Baker S.E."/>
            <person name="Barry K."/>
            <person name="Bills G."/>
            <person name="Bluhm B.H."/>
            <person name="Cannon C."/>
            <person name="Castanera R."/>
            <person name="Culley D.E."/>
            <person name="Daum C."/>
            <person name="Ezra D."/>
            <person name="Gonzalez J.B."/>
            <person name="Henrissat B."/>
            <person name="Kuo A."/>
            <person name="Liang C."/>
            <person name="Lipzen A."/>
            <person name="Lutzoni F."/>
            <person name="Magnuson J."/>
            <person name="Mondo S."/>
            <person name="Nolan M."/>
            <person name="Ohm R."/>
            <person name="Pangilinan J."/>
            <person name="Park H.-J."/>
            <person name="Ramirez L."/>
            <person name="Alfaro M."/>
            <person name="Sun H."/>
            <person name="Tritt A."/>
            <person name="Yoshinaga Y."/>
            <person name="Zwiers L.-H."/>
            <person name="Turgeon B.G."/>
            <person name="Goodwin S.B."/>
            <person name="Spatafora J.W."/>
            <person name="Crous P.W."/>
            <person name="Grigoriev I.V."/>
        </authorList>
    </citation>
    <scope>NUCLEOTIDE SEQUENCE</scope>
    <source>
        <strain evidence="1">IPT5</strain>
    </source>
</reference>
<protein>
    <submittedName>
        <fullName evidence="1">Uncharacterized protein</fullName>
    </submittedName>
</protein>
<dbReference type="OrthoDB" id="2140489at2759"/>
<keyword evidence="2" id="KW-1185">Reference proteome</keyword>
<evidence type="ECO:0000313" key="1">
    <source>
        <dbReference type="EMBL" id="KAF2851499.1"/>
    </source>
</evidence>
<dbReference type="PANTHER" id="PTHR36986">
    <property type="entry name" value="UPF0643 PROTEIN PB2B2.08"/>
    <property type="match status" value="1"/>
</dbReference>
<sequence>MAPGLVESAPHPIPISSSKQFSTTVTEIPSTTPISLLVLHPSLITTEFDLLRFEAAAFAQLPQFTSTTNTTSNLQYPETKNESSPQYSTDLISSPYNQPEHYLSLPTLPIYSALFAKALTALRPVVPDYATAEYTSALNFDKVLSVLRDLELKDGWKETSFYVVVFRSQLKDGIDNDWLYKLDYESHREACESGGLLKYWFGKSNAERRNLATCFWHSRADAFQGGLGPWHKKARAAGRELYESIVFSTHRFTVFDGAREFKFEEWKE</sequence>